<name>A0A7U4DMZ8_DESPD</name>
<accession>A0A7U4DMZ8</accession>
<dbReference type="AlphaFoldDB" id="A0A7U4DMZ8"/>
<dbReference type="RefSeq" id="WP_015722970.1">
    <property type="nucleotide sequence ID" value="NC_014972.1"/>
</dbReference>
<reference evidence="1 2" key="1">
    <citation type="journal article" date="2011" name="Stand. Genomic Sci.">
        <title>Complete genome sequence of Desulfobulbus propionicus type strain (1pr3).</title>
        <authorList>
            <person name="Pagani I."/>
            <person name="Lapidus A."/>
            <person name="Nolan M."/>
            <person name="Lucas S."/>
            <person name="Hammon N."/>
            <person name="Deshpande S."/>
            <person name="Cheng J.F."/>
            <person name="Chertkov O."/>
            <person name="Davenport K."/>
            <person name="Tapia R."/>
            <person name="Han C."/>
            <person name="Goodwin L."/>
            <person name="Pitluck S."/>
            <person name="Liolios K."/>
            <person name="Mavromatis K."/>
            <person name="Ivanova N."/>
            <person name="Mikhailova N."/>
            <person name="Pati A."/>
            <person name="Chen A."/>
            <person name="Palaniappan K."/>
            <person name="Land M."/>
            <person name="Hauser L."/>
            <person name="Chang Y.J."/>
            <person name="Jeffries C.D."/>
            <person name="Detter J.C."/>
            <person name="Brambilla E."/>
            <person name="Kannan K.P."/>
            <person name="Djao O.D."/>
            <person name="Rohde M."/>
            <person name="Pukall R."/>
            <person name="Spring S."/>
            <person name="Goker M."/>
            <person name="Sikorski J."/>
            <person name="Woyke T."/>
            <person name="Bristow J."/>
            <person name="Eisen J.A."/>
            <person name="Markowitz V."/>
            <person name="Hugenholtz P."/>
            <person name="Kyrpides N.C."/>
            <person name="Klenk H.P."/>
        </authorList>
    </citation>
    <scope>NUCLEOTIDE SEQUENCE [LARGE SCALE GENOMIC DNA]</scope>
    <source>
        <strain evidence="2">ATCC 33891 / DSM 2032 / 1pr3</strain>
    </source>
</reference>
<keyword evidence="2" id="KW-1185">Reference proteome</keyword>
<dbReference type="Proteomes" id="UP000006365">
    <property type="component" value="Chromosome"/>
</dbReference>
<protein>
    <submittedName>
        <fullName evidence="1">Uncharacterized protein</fullName>
    </submittedName>
</protein>
<organism evidence="1 2">
    <name type="scientific">Desulfobulbus propionicus (strain ATCC 33891 / DSM 2032 / VKM B-1956 / 1pr3)</name>
    <dbReference type="NCBI Taxonomy" id="577650"/>
    <lineage>
        <taxon>Bacteria</taxon>
        <taxon>Pseudomonadati</taxon>
        <taxon>Thermodesulfobacteriota</taxon>
        <taxon>Desulfobulbia</taxon>
        <taxon>Desulfobulbales</taxon>
        <taxon>Desulfobulbaceae</taxon>
        <taxon>Desulfobulbus</taxon>
    </lineage>
</organism>
<evidence type="ECO:0000313" key="1">
    <source>
        <dbReference type="EMBL" id="ADW16422.1"/>
    </source>
</evidence>
<gene>
    <name evidence="1" type="ordered locus">Despr_0235</name>
</gene>
<evidence type="ECO:0000313" key="2">
    <source>
        <dbReference type="Proteomes" id="UP000006365"/>
    </source>
</evidence>
<dbReference type="KEGG" id="dpr:Despr_0235"/>
<dbReference type="EMBL" id="CP002364">
    <property type="protein sequence ID" value="ADW16422.1"/>
    <property type="molecule type" value="Genomic_DNA"/>
</dbReference>
<proteinExistence type="predicted"/>
<sequence>MSDDQTDEQHAYEALLQRRLQILKKQFDAGKVHIAEGLQVIGSLKRVRYAADGTVDLSTVDGLVRSMALAVEAMHDREEMKDSASLAQIQTEYFDFLEKNFGHFFKVMVERGLTPHNAGRALSRTSSTVAELTRNLPEFLAAIEGYWSAAGPIAIAHVEDMHDALKGVFGGDLFPSPEENIASKCSLYTDTLVLPDPFLRTKHMFERLGDERKAYYLIKHALNLLQYRNLACADVSPPIVVVLPDVSALETEEKEFFYRLGQDDALIHGARVFGRRFETFDELLEFCQQLDTIERAVAAVSEPERVLFDTEWEGSLPEQLKRATKMEAYSAVVGTTNPGVILASQALGRMSTSNELLIKARRLRGTPIIDAPTSWQYFVWKLEYDSFQSGEAEGLRDLHTVRGLQTLAANEMRWLGRVPPEALIEVRKAGALGEVRAILGKGVEELATVNPSNFHRTSDLVFDNIHAAFAKHQENMDALAAKKWKFAGSDIGSWIVVGSLAATAAATGTPAWGLAALAADQLLKAPKLREIPKSIKALAKESQQLKRSPVGLLFKYSKRGG</sequence>